<dbReference type="PROSITE" id="PS01209">
    <property type="entry name" value="LDLRA_1"/>
    <property type="match status" value="3"/>
</dbReference>
<dbReference type="Pfam" id="PF00088">
    <property type="entry name" value="Trefoil"/>
    <property type="match status" value="1"/>
</dbReference>
<evidence type="ECO:0000256" key="3">
    <source>
        <dbReference type="ARBA" id="ARBA00022692"/>
    </source>
</evidence>
<evidence type="ECO:0000256" key="1">
    <source>
        <dbReference type="ARBA" id="ARBA00004167"/>
    </source>
</evidence>
<feature type="disulfide bond" evidence="10">
    <location>
        <begin position="452"/>
        <end position="464"/>
    </location>
</feature>
<evidence type="ECO:0000256" key="7">
    <source>
        <dbReference type="ARBA" id="ARBA00022989"/>
    </source>
</evidence>
<feature type="disulfide bond" evidence="10">
    <location>
        <begin position="471"/>
        <end position="486"/>
    </location>
</feature>
<dbReference type="GO" id="GO:0005886">
    <property type="term" value="C:plasma membrane"/>
    <property type="evidence" value="ECO:0007669"/>
    <property type="project" value="TreeGrafter"/>
</dbReference>
<feature type="disulfide bond" evidence="10">
    <location>
        <begin position="389"/>
        <end position="404"/>
    </location>
</feature>
<feature type="disulfide bond" evidence="10">
    <location>
        <begin position="75"/>
        <end position="87"/>
    </location>
</feature>
<dbReference type="PANTHER" id="PTHR24270:SF8">
    <property type="entry name" value="LD11117P-RELATED"/>
    <property type="match status" value="1"/>
</dbReference>
<dbReference type="InterPro" id="IPR006585">
    <property type="entry name" value="FTP1"/>
</dbReference>
<dbReference type="PRINTS" id="PR00261">
    <property type="entry name" value="LDLRECEPTOR"/>
</dbReference>
<dbReference type="InterPro" id="IPR044913">
    <property type="entry name" value="P_trefoil_dom_sf"/>
</dbReference>
<dbReference type="Gene3D" id="4.10.110.10">
    <property type="entry name" value="Spasmolytic Protein, domain 1"/>
    <property type="match status" value="1"/>
</dbReference>
<feature type="disulfide bond" evidence="10">
    <location>
        <begin position="136"/>
        <end position="151"/>
    </location>
</feature>
<dbReference type="CDD" id="cd00112">
    <property type="entry name" value="LDLa"/>
    <property type="match status" value="7"/>
</dbReference>
<evidence type="ECO:0000259" key="15">
    <source>
        <dbReference type="PROSITE" id="PS51828"/>
    </source>
</evidence>
<feature type="disulfide bond" evidence="10">
    <location>
        <begin position="459"/>
        <end position="477"/>
    </location>
</feature>
<feature type="disulfide bond" evidence="10">
    <location>
        <begin position="49"/>
        <end position="64"/>
    </location>
</feature>
<dbReference type="GO" id="GO:0012505">
    <property type="term" value="C:endomembrane system"/>
    <property type="evidence" value="ECO:0007669"/>
    <property type="project" value="UniProtKB-SubCell"/>
</dbReference>
<evidence type="ECO:0000256" key="9">
    <source>
        <dbReference type="ARBA" id="ARBA00023157"/>
    </source>
</evidence>
<evidence type="ECO:0000256" key="2">
    <source>
        <dbReference type="ARBA" id="ARBA00004308"/>
    </source>
</evidence>
<dbReference type="AlphaFoldDB" id="A0A8J9Z4C5"/>
<organism evidence="16 17">
    <name type="scientific">Branchiostoma lanceolatum</name>
    <name type="common">Common lancelet</name>
    <name type="synonym">Amphioxus lanceolatum</name>
    <dbReference type="NCBI Taxonomy" id="7740"/>
    <lineage>
        <taxon>Eukaryota</taxon>
        <taxon>Metazoa</taxon>
        <taxon>Chordata</taxon>
        <taxon>Cephalochordata</taxon>
        <taxon>Leptocardii</taxon>
        <taxon>Amphioxiformes</taxon>
        <taxon>Branchiostomatidae</taxon>
        <taxon>Branchiostoma</taxon>
    </lineage>
</organism>
<dbReference type="InterPro" id="IPR002172">
    <property type="entry name" value="LDrepeatLR_classA_rpt"/>
</dbReference>
<keyword evidence="3 12" id="KW-0812">Transmembrane</keyword>
<sequence length="1123" mass="122020">MGDWWCDGEPDCTGGEDEHYCDGLAGGAACLADELPCLDSSCFNKYGLCDGTNDCPTGEDETVCVMFGGHGDEECADHELPCFNGVCQDKGKVCDGEKDCYYGEDESYCGGDGEGGAKCLGFECSDGACIDTGYLCDQEDDCVDGEDESGCGEVIQGDSQKIIFPDPATVGDYARLETTLYQELSDLTLCLQMRTATEILQSEMGVVHYRVQHEDVELTLLKEEDTLFLGKDGLWIYLGDPNVWDGAWHAICVTWGFTNGTWQLFIDGELESHGLEPNMVDTVDISGTWVLGQRYHDYLDHFGGGFSSSYSGELSQVNLWDRVLTPDEIGSDWSVFCHHHGNVIDWATTTIDVFGLAIGEENLDCENIIVCPDNEQCSDGTCIDPSWFCDTVSDCRYGEDETHCEEVCPENMRPCEDGVCMDTGYWCDLEEDCSSGEDEADCGTVGKASEGCSEDEFLCLDGSCALAYWRCDGEADCADGGDEDGCDIGTWLKQDPSWHVDSTGTQLVSDGGTSKALDGDLGTYWNPLGTDQNFNHWYIVLDFSQFQTLTRIAVNNYGDTAHDIASFSLQIILYGSPFWEDLTYIDTVQGGTDQRQEFGGFLGTERKWRFLVTRTHSGWQPWLKELNLYGILSSVWLKQSSSWIVNSTDTKSNSDGGAAKALDGDLETFWNHQGTERYHNDWYIILDLAEFQTITRIAVNNYGDTDHDIASFRLQIMPPGSPSWENVMSVDTVQVGTDQRQEFGGFQGTERKWRFVVTRTHSGRQPWLRELNLYGMISIPTGANVAMGKPAFRSDDEPDAALAVDGNTDTDTDSCATGSSEVTPSWWVDLGQSYIVGRVHIFLRPHDSEHMNIYIGDSDKISTNPKCGGDHRIDENQPSMVSCQGMRGRYVGVRLPGPDSQSLHLCEVQVFSDDDCLVEPADRQECGLGGITPITPEECHRRGCCLSTAGAIKCFHKKVFENTAITGSKPVSATTEKDSPDATAVAGSPDVITVTDAGDVTPGKGSTDALAVKESAGITVAVGAATLMGGADATADSSVTQGMVTALATADAETEDMKDTAKTDKVAEDMAATGDPDIPPTPGGETSTDALADSGASFATVACSVMASIFLANVVLSYYNMYA</sequence>
<dbReference type="InterPro" id="IPR036055">
    <property type="entry name" value="LDL_receptor-like_sf"/>
</dbReference>
<feature type="disulfide bond" evidence="10">
    <location>
        <begin position="408"/>
        <end position="420"/>
    </location>
</feature>
<keyword evidence="8 12" id="KW-0472">Membrane</keyword>
<dbReference type="Pfam" id="PF00057">
    <property type="entry name" value="Ldl_recept_a"/>
    <property type="match status" value="3"/>
</dbReference>
<dbReference type="PROSITE" id="PS50022">
    <property type="entry name" value="FA58C_3"/>
    <property type="match status" value="1"/>
</dbReference>
<dbReference type="GO" id="GO:0046872">
    <property type="term" value="F:metal ion binding"/>
    <property type="evidence" value="ECO:0007669"/>
    <property type="project" value="UniProtKB-KW"/>
</dbReference>
<dbReference type="SMART" id="SM00018">
    <property type="entry name" value="PD"/>
    <property type="match status" value="1"/>
</dbReference>
<accession>A0A8J9Z4C5</accession>
<dbReference type="EMBL" id="OV696701">
    <property type="protein sequence ID" value="CAH1247454.1"/>
    <property type="molecule type" value="Genomic_DNA"/>
</dbReference>
<feature type="disulfide bond" evidence="10">
    <location>
        <begin position="415"/>
        <end position="433"/>
    </location>
</feature>
<feature type="disulfide bond" evidence="10">
    <location>
        <begin position="124"/>
        <end position="142"/>
    </location>
</feature>
<dbReference type="SUPFAM" id="SSF57492">
    <property type="entry name" value="Trefoil"/>
    <property type="match status" value="1"/>
</dbReference>
<comment type="caution">
    <text evidence="10">Lacks conserved residue(s) required for the propagation of feature annotation.</text>
</comment>
<feature type="region of interest" description="Disordered" evidence="11">
    <location>
        <begin position="798"/>
        <end position="818"/>
    </location>
</feature>
<evidence type="ECO:0000256" key="5">
    <source>
        <dbReference type="ARBA" id="ARBA00022737"/>
    </source>
</evidence>
<dbReference type="InterPro" id="IPR023415">
    <property type="entry name" value="LDLR_class-A_CS"/>
</dbReference>
<feature type="domain" description="F5/8 type C" evidence="13">
    <location>
        <begin position="623"/>
        <end position="776"/>
    </location>
</feature>
<comment type="subcellular location">
    <subcellularLocation>
        <location evidence="2">Endomembrane system</location>
    </subcellularLocation>
    <subcellularLocation>
        <location evidence="1">Membrane</location>
        <topology evidence="1">Single-pass membrane protein</topology>
    </subcellularLocation>
</comment>
<proteinExistence type="predicted"/>
<dbReference type="SUPFAM" id="SSF49899">
    <property type="entry name" value="Concanavalin A-like lectins/glucanases"/>
    <property type="match status" value="1"/>
</dbReference>
<feature type="disulfide bond" evidence="10">
    <location>
        <begin position="82"/>
        <end position="100"/>
    </location>
</feature>
<dbReference type="InterPro" id="IPR000519">
    <property type="entry name" value="P_trefoil_dom"/>
</dbReference>
<feature type="domain" description="P-type" evidence="14">
    <location>
        <begin position="914"/>
        <end position="958"/>
    </location>
</feature>
<evidence type="ECO:0000256" key="12">
    <source>
        <dbReference type="SAM" id="Phobius"/>
    </source>
</evidence>
<name>A0A8J9Z4C5_BRALA</name>
<feature type="disulfide bond" evidence="10">
    <location>
        <begin position="30"/>
        <end position="42"/>
    </location>
</feature>
<feature type="domain" description="Pentraxin (PTX)" evidence="15">
    <location>
        <begin position="158"/>
        <end position="365"/>
    </location>
</feature>
<keyword evidence="6" id="KW-0106">Calcium</keyword>
<dbReference type="PROSITE" id="PS51448">
    <property type="entry name" value="P_TREFOIL_2"/>
    <property type="match status" value="1"/>
</dbReference>
<dbReference type="InterPro" id="IPR000421">
    <property type="entry name" value="FA58C"/>
</dbReference>
<keyword evidence="4" id="KW-0479">Metal-binding</keyword>
<dbReference type="PROSITE" id="PS51828">
    <property type="entry name" value="PTX_2"/>
    <property type="match status" value="1"/>
</dbReference>
<keyword evidence="5" id="KW-0677">Repeat</keyword>
<evidence type="ECO:0000259" key="13">
    <source>
        <dbReference type="PROSITE" id="PS50022"/>
    </source>
</evidence>
<feature type="disulfide bond" evidence="10">
    <location>
        <begin position="37"/>
        <end position="55"/>
    </location>
</feature>
<evidence type="ECO:0000256" key="4">
    <source>
        <dbReference type="ARBA" id="ARBA00022723"/>
    </source>
</evidence>
<dbReference type="InterPro" id="IPR008979">
    <property type="entry name" value="Galactose-bd-like_sf"/>
</dbReference>
<dbReference type="InterPro" id="IPR001759">
    <property type="entry name" value="PTX_dom"/>
</dbReference>
<evidence type="ECO:0000259" key="14">
    <source>
        <dbReference type="PROSITE" id="PS51448"/>
    </source>
</evidence>
<dbReference type="SUPFAM" id="SSF57424">
    <property type="entry name" value="LDL receptor-like module"/>
    <property type="match status" value="6"/>
</dbReference>
<keyword evidence="7 12" id="KW-1133">Transmembrane helix</keyword>
<keyword evidence="17" id="KW-1185">Reference proteome</keyword>
<evidence type="ECO:0000256" key="11">
    <source>
        <dbReference type="SAM" id="MobiDB-lite"/>
    </source>
</evidence>
<dbReference type="GO" id="GO:0016192">
    <property type="term" value="P:vesicle-mediated transport"/>
    <property type="evidence" value="ECO:0007669"/>
    <property type="project" value="UniProtKB-ARBA"/>
</dbReference>
<dbReference type="SMART" id="SM00607">
    <property type="entry name" value="FTP"/>
    <property type="match status" value="1"/>
</dbReference>
<feature type="transmembrane region" description="Helical" evidence="12">
    <location>
        <begin position="1096"/>
        <end position="1119"/>
    </location>
</feature>
<keyword evidence="9 10" id="KW-1015">Disulfide bond</keyword>
<dbReference type="InterPro" id="IPR013320">
    <property type="entry name" value="ConA-like_dom_sf"/>
</dbReference>
<reference evidence="16" key="1">
    <citation type="submission" date="2022-01" db="EMBL/GenBank/DDBJ databases">
        <authorList>
            <person name="Braso-Vives M."/>
        </authorList>
    </citation>
    <scope>NUCLEOTIDE SEQUENCE</scope>
</reference>
<dbReference type="SUPFAM" id="SSF49785">
    <property type="entry name" value="Galactose-binding domain-like"/>
    <property type="match status" value="3"/>
</dbReference>
<dbReference type="Pfam" id="PF00754">
    <property type="entry name" value="F5_F8_type_C"/>
    <property type="match status" value="1"/>
</dbReference>
<dbReference type="Gene3D" id="4.10.400.10">
    <property type="entry name" value="Low-density Lipoprotein Receptor"/>
    <property type="match status" value="5"/>
</dbReference>
<dbReference type="Proteomes" id="UP000838412">
    <property type="component" value="Chromosome 16"/>
</dbReference>
<gene>
    <name evidence="16" type="primary">LRP1B</name>
    <name evidence="16" type="ORF">BLAG_LOCUS9116</name>
</gene>
<dbReference type="PANTHER" id="PTHR24270">
    <property type="entry name" value="LOW-DENSITY LIPOPROTEIN RECEPTOR-RELATED"/>
    <property type="match status" value="1"/>
</dbReference>
<dbReference type="PROSITE" id="PS50068">
    <property type="entry name" value="LDLRA_2"/>
    <property type="match status" value="6"/>
</dbReference>
<protein>
    <submittedName>
        <fullName evidence="16">LRP1B protein</fullName>
    </submittedName>
</protein>
<dbReference type="Pfam" id="PF00354">
    <property type="entry name" value="Pentaxin"/>
    <property type="match status" value="1"/>
</dbReference>
<evidence type="ECO:0000256" key="6">
    <source>
        <dbReference type="ARBA" id="ARBA00022837"/>
    </source>
</evidence>
<dbReference type="SMART" id="SM00192">
    <property type="entry name" value="LDLa"/>
    <property type="match status" value="6"/>
</dbReference>
<dbReference type="SMART" id="SM00159">
    <property type="entry name" value="PTX"/>
    <property type="match status" value="1"/>
</dbReference>
<evidence type="ECO:0000313" key="17">
    <source>
        <dbReference type="Proteomes" id="UP000838412"/>
    </source>
</evidence>
<dbReference type="Gene3D" id="2.60.120.260">
    <property type="entry name" value="Galactose-binding domain-like"/>
    <property type="match status" value="3"/>
</dbReference>
<dbReference type="Pfam" id="PF22633">
    <property type="entry name" value="F5_F8_type_C_2"/>
    <property type="match status" value="1"/>
</dbReference>
<evidence type="ECO:0000313" key="16">
    <source>
        <dbReference type="EMBL" id="CAH1247454.1"/>
    </source>
</evidence>
<feature type="disulfide bond" evidence="10">
    <location>
        <begin position="427"/>
        <end position="442"/>
    </location>
</feature>
<feature type="compositionally biased region" description="Polar residues" evidence="11">
    <location>
        <begin position="807"/>
        <end position="818"/>
    </location>
</feature>
<dbReference type="OrthoDB" id="547680at2759"/>
<feature type="disulfide bond" evidence="10">
    <location>
        <begin position="94"/>
        <end position="109"/>
    </location>
</feature>
<feature type="disulfide bond" evidence="10">
    <location>
        <begin position="377"/>
        <end position="395"/>
    </location>
</feature>
<evidence type="ECO:0000256" key="10">
    <source>
        <dbReference type="PROSITE-ProRule" id="PRU00124"/>
    </source>
</evidence>
<dbReference type="InterPro" id="IPR050685">
    <property type="entry name" value="LDLR"/>
</dbReference>
<dbReference type="Gene3D" id="2.60.120.200">
    <property type="match status" value="1"/>
</dbReference>
<evidence type="ECO:0000256" key="8">
    <source>
        <dbReference type="ARBA" id="ARBA00023136"/>
    </source>
</evidence>
<dbReference type="CDD" id="cd00111">
    <property type="entry name" value="Trefoil"/>
    <property type="match status" value="1"/>
</dbReference>